<sequence length="152" mass="17054">MRRLPPPLENFKAAGFASHPLCDRLVGRQFGSRETWLRRGCRFSSNNFSDSRRPLTASSDFPIRSHGYLWLAFRLGLVPALPVSCTVPYCGTLIDASRKSQLAAKEARKVTPPLERFSSPAEKKKICRVVENLFFSSSSTQRPTLSQTPPNQ</sequence>
<reference evidence="1 2" key="1">
    <citation type="submission" date="2016-07" db="EMBL/GenBank/DDBJ databases">
        <title>Multiple horizontal gene transfer events from other fungi enriched the ability of initially mycotrophic Trichoderma (Ascomycota) to feed on dead plant biomass.</title>
        <authorList>
            <consortium name="DOE Joint Genome Institute"/>
            <person name="Aerts A."/>
            <person name="Atanasova L."/>
            <person name="Chenthamara K."/>
            <person name="Zhang J."/>
            <person name="Grujic M."/>
            <person name="Henrissat B."/>
            <person name="Kuo A."/>
            <person name="Salamov A."/>
            <person name="Lipzen A."/>
            <person name="Labutti K."/>
            <person name="Barry K."/>
            <person name="Miao Y."/>
            <person name="Rahimi M.J."/>
            <person name="Shen Q."/>
            <person name="Grigoriev I.V."/>
            <person name="Kubicek C.P."/>
            <person name="Druzhinina I.S."/>
        </authorList>
    </citation>
    <scope>NUCLEOTIDE SEQUENCE [LARGE SCALE GENOMIC DNA]</scope>
    <source>
        <strain evidence="1 2">ATCC 18648</strain>
    </source>
</reference>
<keyword evidence="2" id="KW-1185">Reference proteome</keyword>
<accession>A0A2T4C889</accession>
<protein>
    <submittedName>
        <fullName evidence="1">Uncharacterized protein</fullName>
    </submittedName>
</protein>
<name>A0A2T4C889_TRILO</name>
<organism evidence="1 2">
    <name type="scientific">Trichoderma longibrachiatum ATCC 18648</name>
    <dbReference type="NCBI Taxonomy" id="983965"/>
    <lineage>
        <taxon>Eukaryota</taxon>
        <taxon>Fungi</taxon>
        <taxon>Dikarya</taxon>
        <taxon>Ascomycota</taxon>
        <taxon>Pezizomycotina</taxon>
        <taxon>Sordariomycetes</taxon>
        <taxon>Hypocreomycetidae</taxon>
        <taxon>Hypocreales</taxon>
        <taxon>Hypocreaceae</taxon>
        <taxon>Trichoderma</taxon>
    </lineage>
</organism>
<evidence type="ECO:0000313" key="2">
    <source>
        <dbReference type="Proteomes" id="UP000240760"/>
    </source>
</evidence>
<evidence type="ECO:0000313" key="1">
    <source>
        <dbReference type="EMBL" id="PTB77789.1"/>
    </source>
</evidence>
<dbReference type="Proteomes" id="UP000240760">
    <property type="component" value="Unassembled WGS sequence"/>
</dbReference>
<gene>
    <name evidence="1" type="ORF">M440DRAFT_291973</name>
</gene>
<proteinExistence type="predicted"/>
<dbReference type="EMBL" id="KZ679130">
    <property type="protein sequence ID" value="PTB77789.1"/>
    <property type="molecule type" value="Genomic_DNA"/>
</dbReference>
<dbReference type="AlphaFoldDB" id="A0A2T4C889"/>